<gene>
    <name evidence="1" type="ORF">BSK52_28890</name>
</gene>
<proteinExistence type="predicted"/>
<evidence type="ECO:0000313" key="1">
    <source>
        <dbReference type="EMBL" id="OMD34614.1"/>
    </source>
</evidence>
<comment type="caution">
    <text evidence="1">The sequence shown here is derived from an EMBL/GenBank/DDBJ whole genome shotgun (WGS) entry which is preliminary data.</text>
</comment>
<name>A0A1R0XHN7_9BACL</name>
<dbReference type="EMBL" id="MPTC01000053">
    <property type="protein sequence ID" value="OMD34614.1"/>
    <property type="molecule type" value="Genomic_DNA"/>
</dbReference>
<accession>A0A1R0XHN7</accession>
<dbReference type="Proteomes" id="UP000187439">
    <property type="component" value="Unassembled WGS sequence"/>
</dbReference>
<organism evidence="1 2">
    <name type="scientific">Paenibacillus odorifer</name>
    <dbReference type="NCBI Taxonomy" id="189426"/>
    <lineage>
        <taxon>Bacteria</taxon>
        <taxon>Bacillati</taxon>
        <taxon>Bacillota</taxon>
        <taxon>Bacilli</taxon>
        <taxon>Bacillales</taxon>
        <taxon>Paenibacillaceae</taxon>
        <taxon>Paenibacillus</taxon>
    </lineage>
</organism>
<evidence type="ECO:0000313" key="2">
    <source>
        <dbReference type="Proteomes" id="UP000187439"/>
    </source>
</evidence>
<protein>
    <submittedName>
        <fullName evidence="1">Uncharacterized protein</fullName>
    </submittedName>
</protein>
<dbReference type="AlphaFoldDB" id="A0A1R0XHN7"/>
<reference evidence="1 2" key="1">
    <citation type="submission" date="2016-10" db="EMBL/GenBank/DDBJ databases">
        <title>Paenibacillus species isolates.</title>
        <authorList>
            <person name="Beno S.M."/>
        </authorList>
    </citation>
    <scope>NUCLEOTIDE SEQUENCE [LARGE SCALE GENOMIC DNA]</scope>
    <source>
        <strain evidence="1 2">FSL H7-0710</strain>
    </source>
</reference>
<sequence>MKSLTELSAFLDNNCMTVEVLFREENKIPDTSQEMCLFVVFVKNIPHTQISFLRRRKFPSEASYLNLDTKIKLNLSMELLI</sequence>